<comment type="caution">
    <text evidence="1">The sequence shown here is derived from an EMBL/GenBank/DDBJ whole genome shotgun (WGS) entry which is preliminary data.</text>
</comment>
<protein>
    <submittedName>
        <fullName evidence="1">Uncharacterized protein</fullName>
    </submittedName>
</protein>
<reference evidence="1 2" key="1">
    <citation type="submission" date="2015-04" db="EMBL/GenBank/DDBJ databases">
        <title>Draft genome of the roundworm Trichinella nativa.</title>
        <authorList>
            <person name="Mitreva M."/>
        </authorList>
    </citation>
    <scope>NUCLEOTIDE SEQUENCE [LARGE SCALE GENOMIC DNA]</scope>
    <source>
        <strain evidence="1 2">ISS45</strain>
    </source>
</reference>
<evidence type="ECO:0000313" key="2">
    <source>
        <dbReference type="Proteomes" id="UP000243006"/>
    </source>
</evidence>
<accession>A0A1Y3EUJ9</accession>
<proteinExistence type="predicted"/>
<gene>
    <name evidence="1" type="ORF">D917_01478</name>
</gene>
<dbReference type="EMBL" id="LVZM01005025">
    <property type="protein sequence ID" value="OUC47199.1"/>
    <property type="molecule type" value="Genomic_DNA"/>
</dbReference>
<name>A0A1Y3EUJ9_9BILA</name>
<dbReference type="AlphaFoldDB" id="A0A1Y3EUJ9"/>
<sequence length="97" mass="11184">MTRCLHVHQKVVPLHNSSAGFNRFYNAMTAPSKPLVLTRPSKLVLHNRLNLLYSADIQTSINFPFQTNKRPQFHCGKLIENYYLNNTFNSSLHNVTL</sequence>
<organism evidence="1 2">
    <name type="scientific">Trichinella nativa</name>
    <dbReference type="NCBI Taxonomy" id="6335"/>
    <lineage>
        <taxon>Eukaryota</taxon>
        <taxon>Metazoa</taxon>
        <taxon>Ecdysozoa</taxon>
        <taxon>Nematoda</taxon>
        <taxon>Enoplea</taxon>
        <taxon>Dorylaimia</taxon>
        <taxon>Trichinellida</taxon>
        <taxon>Trichinellidae</taxon>
        <taxon>Trichinella</taxon>
    </lineage>
</organism>
<evidence type="ECO:0000313" key="1">
    <source>
        <dbReference type="EMBL" id="OUC47199.1"/>
    </source>
</evidence>
<dbReference type="Proteomes" id="UP000243006">
    <property type="component" value="Unassembled WGS sequence"/>
</dbReference>